<name>A0AC34Q9K3_9BILA</name>
<organism evidence="1 2">
    <name type="scientific">Panagrolaimus sp. JU765</name>
    <dbReference type="NCBI Taxonomy" id="591449"/>
    <lineage>
        <taxon>Eukaryota</taxon>
        <taxon>Metazoa</taxon>
        <taxon>Ecdysozoa</taxon>
        <taxon>Nematoda</taxon>
        <taxon>Chromadorea</taxon>
        <taxon>Rhabditida</taxon>
        <taxon>Tylenchina</taxon>
        <taxon>Panagrolaimomorpha</taxon>
        <taxon>Panagrolaimoidea</taxon>
        <taxon>Panagrolaimidae</taxon>
        <taxon>Panagrolaimus</taxon>
    </lineage>
</organism>
<evidence type="ECO:0000313" key="1">
    <source>
        <dbReference type="Proteomes" id="UP000887576"/>
    </source>
</evidence>
<proteinExistence type="predicted"/>
<dbReference type="WBParaSite" id="JU765_v2.g14320.t1">
    <property type="protein sequence ID" value="JU765_v2.g14320.t1"/>
    <property type="gene ID" value="JU765_v2.g14320"/>
</dbReference>
<reference evidence="2" key="1">
    <citation type="submission" date="2022-11" db="UniProtKB">
        <authorList>
            <consortium name="WormBaseParasite"/>
        </authorList>
    </citation>
    <scope>IDENTIFICATION</scope>
</reference>
<evidence type="ECO:0000313" key="2">
    <source>
        <dbReference type="WBParaSite" id="JU765_v2.g14320.t1"/>
    </source>
</evidence>
<accession>A0AC34Q9K3</accession>
<protein>
    <submittedName>
        <fullName evidence="2">Uncharacterized protein</fullName>
    </submittedName>
</protein>
<dbReference type="Proteomes" id="UP000887576">
    <property type="component" value="Unplaced"/>
</dbReference>
<sequence>MAQHKLSEKKSKAKIPPKIQKKKANPKKTTAPKKGTQMIFAPKKKEVIQQAKSAAKIAKVINERNEELIRERLVHETGRTEKK</sequence>